<comment type="caution">
    <text evidence="12">The sequence shown here is derived from an EMBL/GenBank/DDBJ whole genome shotgun (WGS) entry which is preliminary data.</text>
</comment>
<feature type="domain" description="Type II secretion system protein GspF" evidence="11">
    <location>
        <begin position="71"/>
        <end position="194"/>
    </location>
</feature>
<evidence type="ECO:0000256" key="8">
    <source>
        <dbReference type="ARBA" id="ARBA00023136"/>
    </source>
</evidence>
<keyword evidence="7 10" id="KW-1133">Transmembrane helix</keyword>
<protein>
    <submittedName>
        <fullName evidence="12">Type IV fimbrial assembly protein PilC</fullName>
    </submittedName>
</protein>
<comment type="subcellular location">
    <subcellularLocation>
        <location evidence="1">Cell inner membrane</location>
        <topology evidence="1">Multi-pass membrane protein</topology>
    </subcellularLocation>
    <subcellularLocation>
        <location evidence="9">Cell membrane</location>
        <topology evidence="9">Multi-pass membrane protein</topology>
    </subcellularLocation>
</comment>
<evidence type="ECO:0000256" key="1">
    <source>
        <dbReference type="ARBA" id="ARBA00004429"/>
    </source>
</evidence>
<sequence length="405" mass="44331">MDKILIKFADDRGRIRETVFETAAPQDLRKALVERGYYILSEEVLDKGLWERVKGLLPFLGGVSLTELADFTKLLRTLLRAGLPLRDALDVFLEEAAKGPLIQAIEQIRDDIDEGISFSKALARHPQIFPEIYVRTVVAGEKAGALEAILGRLVVYFQGTVAVRRKLAAALIYPSVLLLVSLVAITFMVVKVVPEFVDLFRSLEVPLPLFTQFVLGLSSLIGTWFWGIVAALAAGTYFLLQFARTPGGRLGLDRAKLWLPLLGSLEEKFAFSQFARTLATMLNGGLPLVESLAVVLDSLENKAIAARLEALPGMLGRGESFARSLKLLGDVPAVMVRVVHVGEESGNLGEMLENLADHYDEEISNLTSTLTSLVEPLLFLFMAVVLGAFIVALLMPVLTAATNIR</sequence>
<keyword evidence="3 9" id="KW-0813">Transport</keyword>
<keyword evidence="6 9" id="KW-0812">Transmembrane</keyword>
<dbReference type="AlphaFoldDB" id="A0A367ZRP8"/>
<evidence type="ECO:0000256" key="6">
    <source>
        <dbReference type="ARBA" id="ARBA00022692"/>
    </source>
</evidence>
<name>A0A367ZRP8_9BACT</name>
<feature type="transmembrane region" description="Helical" evidence="10">
    <location>
        <begin position="171"/>
        <end position="193"/>
    </location>
</feature>
<keyword evidence="5" id="KW-0997">Cell inner membrane</keyword>
<accession>A0A367ZRP8</accession>
<evidence type="ECO:0000313" key="13">
    <source>
        <dbReference type="Proteomes" id="UP000252355"/>
    </source>
</evidence>
<feature type="transmembrane region" description="Helical" evidence="10">
    <location>
        <begin position="213"/>
        <end position="240"/>
    </location>
</feature>
<evidence type="ECO:0000313" key="12">
    <source>
        <dbReference type="EMBL" id="RCK80537.1"/>
    </source>
</evidence>
<evidence type="ECO:0000256" key="3">
    <source>
        <dbReference type="ARBA" id="ARBA00022448"/>
    </source>
</evidence>
<dbReference type="GO" id="GO:0009306">
    <property type="term" value="P:protein secretion"/>
    <property type="evidence" value="ECO:0007669"/>
    <property type="project" value="InterPro"/>
</dbReference>
<dbReference type="Pfam" id="PF00482">
    <property type="entry name" value="T2SSF"/>
    <property type="match status" value="2"/>
</dbReference>
<evidence type="ECO:0000256" key="9">
    <source>
        <dbReference type="RuleBase" id="RU003923"/>
    </source>
</evidence>
<dbReference type="InterPro" id="IPR018076">
    <property type="entry name" value="T2SS_GspF_dom"/>
</dbReference>
<dbReference type="InterPro" id="IPR003004">
    <property type="entry name" value="GspF/PilC"/>
</dbReference>
<keyword evidence="8 10" id="KW-0472">Membrane</keyword>
<evidence type="ECO:0000256" key="7">
    <source>
        <dbReference type="ARBA" id="ARBA00022989"/>
    </source>
</evidence>
<evidence type="ECO:0000259" key="11">
    <source>
        <dbReference type="Pfam" id="PF00482"/>
    </source>
</evidence>
<dbReference type="InterPro" id="IPR042094">
    <property type="entry name" value="T2SS_GspF_sf"/>
</dbReference>
<evidence type="ECO:0000256" key="2">
    <source>
        <dbReference type="ARBA" id="ARBA00005745"/>
    </source>
</evidence>
<evidence type="ECO:0000256" key="4">
    <source>
        <dbReference type="ARBA" id="ARBA00022475"/>
    </source>
</evidence>
<comment type="similarity">
    <text evidence="2 9">Belongs to the GSP F family.</text>
</comment>
<organism evidence="12 13">
    <name type="scientific">Candidatus Ozemobacter sibiricus</name>
    <dbReference type="NCBI Taxonomy" id="2268124"/>
    <lineage>
        <taxon>Bacteria</taxon>
        <taxon>Candidatus Ozemobacteria</taxon>
        <taxon>Candidatus Ozemobacterales</taxon>
        <taxon>Candidatus Ozemobacteraceae</taxon>
        <taxon>Candidatus Ozemobacter</taxon>
    </lineage>
</organism>
<dbReference type="PROSITE" id="PS00874">
    <property type="entry name" value="T2SP_F"/>
    <property type="match status" value="1"/>
</dbReference>
<dbReference type="InterPro" id="IPR001992">
    <property type="entry name" value="T2SS_GspF/T4SS_PilC_CS"/>
</dbReference>
<proteinExistence type="inferred from homology"/>
<keyword evidence="4" id="KW-1003">Cell membrane</keyword>
<evidence type="ECO:0000256" key="5">
    <source>
        <dbReference type="ARBA" id="ARBA00022519"/>
    </source>
</evidence>
<dbReference type="Gene3D" id="1.20.81.30">
    <property type="entry name" value="Type II secretion system (T2SS), domain F"/>
    <property type="match status" value="2"/>
</dbReference>
<dbReference type="GO" id="GO:0005886">
    <property type="term" value="C:plasma membrane"/>
    <property type="evidence" value="ECO:0007669"/>
    <property type="project" value="UniProtKB-SubCell"/>
</dbReference>
<dbReference type="Proteomes" id="UP000252355">
    <property type="component" value="Unassembled WGS sequence"/>
</dbReference>
<dbReference type="PANTHER" id="PTHR30012:SF0">
    <property type="entry name" value="TYPE II SECRETION SYSTEM PROTEIN F-RELATED"/>
    <property type="match status" value="1"/>
</dbReference>
<feature type="transmembrane region" description="Helical" evidence="10">
    <location>
        <begin position="377"/>
        <end position="398"/>
    </location>
</feature>
<gene>
    <name evidence="12" type="ORF">OZSIB_3283</name>
</gene>
<dbReference type="PRINTS" id="PR00812">
    <property type="entry name" value="BCTERIALGSPF"/>
</dbReference>
<evidence type="ECO:0000256" key="10">
    <source>
        <dbReference type="SAM" id="Phobius"/>
    </source>
</evidence>
<dbReference type="EMBL" id="QOQW01000006">
    <property type="protein sequence ID" value="RCK80537.1"/>
    <property type="molecule type" value="Genomic_DNA"/>
</dbReference>
<feature type="domain" description="Type II secretion system protein GspF" evidence="11">
    <location>
        <begin position="274"/>
        <end position="396"/>
    </location>
</feature>
<dbReference type="FunFam" id="1.20.81.30:FF:000001">
    <property type="entry name" value="Type II secretion system protein F"/>
    <property type="match status" value="1"/>
</dbReference>
<dbReference type="PANTHER" id="PTHR30012">
    <property type="entry name" value="GENERAL SECRETION PATHWAY PROTEIN"/>
    <property type="match status" value="1"/>
</dbReference>
<reference evidence="12 13" key="1">
    <citation type="submission" date="2018-05" db="EMBL/GenBank/DDBJ databases">
        <title>A metagenomic window into the 2 km-deep terrestrial subsurface aquifer revealed taxonomically and functionally diverse microbial community comprising novel uncultured bacterial lineages.</title>
        <authorList>
            <person name="Kadnikov V.V."/>
            <person name="Mardanov A.V."/>
            <person name="Beletsky A.V."/>
            <person name="Banks D."/>
            <person name="Pimenov N.V."/>
            <person name="Frank Y.A."/>
            <person name="Karnachuk O.V."/>
            <person name="Ravin N.V."/>
        </authorList>
    </citation>
    <scope>NUCLEOTIDE SEQUENCE [LARGE SCALE GENOMIC DNA]</scope>
    <source>
        <strain evidence="12">BY5</strain>
    </source>
</reference>